<dbReference type="EMBL" id="BPLQ01002393">
    <property type="protein sequence ID" value="GIX92430.1"/>
    <property type="molecule type" value="Genomic_DNA"/>
</dbReference>
<keyword evidence="2" id="KW-1185">Reference proteome</keyword>
<gene>
    <name evidence="1" type="ORF">CDAR_595601</name>
</gene>
<comment type="caution">
    <text evidence="1">The sequence shown here is derived from an EMBL/GenBank/DDBJ whole genome shotgun (WGS) entry which is preliminary data.</text>
</comment>
<protein>
    <submittedName>
        <fullName evidence="1">Uncharacterized protein</fullName>
    </submittedName>
</protein>
<dbReference type="AlphaFoldDB" id="A0AAV4P761"/>
<evidence type="ECO:0000313" key="1">
    <source>
        <dbReference type="EMBL" id="GIX92430.1"/>
    </source>
</evidence>
<accession>A0AAV4P761</accession>
<evidence type="ECO:0000313" key="2">
    <source>
        <dbReference type="Proteomes" id="UP001054837"/>
    </source>
</evidence>
<reference evidence="1 2" key="1">
    <citation type="submission" date="2021-06" db="EMBL/GenBank/DDBJ databases">
        <title>Caerostris darwini draft genome.</title>
        <authorList>
            <person name="Kono N."/>
            <person name="Arakawa K."/>
        </authorList>
    </citation>
    <scope>NUCLEOTIDE SEQUENCE [LARGE SCALE GENOMIC DNA]</scope>
</reference>
<sequence>MSNLRLLIVDWADGRSWLAGICAPNPIWTIIIIFSARDSTVFHCRPFIRKPILSEGGRAYLSVALTHPTVFVPPGNLKGAWINIPLACLGPILSLPRNSSLCFRFWTRANDIRCASDTRTNSPRSPSLWRGFNNREINFAMRNGVASRAICLDLLRAWTFS</sequence>
<proteinExistence type="predicted"/>
<name>A0AAV4P761_9ARAC</name>
<organism evidence="1 2">
    <name type="scientific">Caerostris darwini</name>
    <dbReference type="NCBI Taxonomy" id="1538125"/>
    <lineage>
        <taxon>Eukaryota</taxon>
        <taxon>Metazoa</taxon>
        <taxon>Ecdysozoa</taxon>
        <taxon>Arthropoda</taxon>
        <taxon>Chelicerata</taxon>
        <taxon>Arachnida</taxon>
        <taxon>Araneae</taxon>
        <taxon>Araneomorphae</taxon>
        <taxon>Entelegynae</taxon>
        <taxon>Araneoidea</taxon>
        <taxon>Araneidae</taxon>
        <taxon>Caerostris</taxon>
    </lineage>
</organism>
<dbReference type="Proteomes" id="UP001054837">
    <property type="component" value="Unassembled WGS sequence"/>
</dbReference>